<dbReference type="Pfam" id="PF04720">
    <property type="entry name" value="PDDEXK_6"/>
    <property type="match status" value="1"/>
</dbReference>
<sequence length="478" mass="51645">MAYTLLLQPTAPPAVPGAMTAAMPNATIGLGSLVFHCEVEEALRDIVQPAPPRKEQLAQYKEKLIHFSFPDKPYTAQLLRDVRYFMNEERDQDAVLLATKLSAVGYSVNVRTALGGGTACFRNLRHEFLTVRGRGDYAGIEFIVEPRFREHFLIPHPTEEYSELLNHAPDVFVGIGARLVPIVQVLCEAMADSFECKALTLPPWRRTQSMLSKWLPNRMRDVSFSRASAPPYRAADYDHNALPGAPSESAAAGSSDATSTFLRISDPLFGRVGQHRQYPQASSCCAAVQQQSTEPRDEWTYATTGFIPFGGAGGCSSDTEGPSPPSGASETVAPGAVTGAHVGLSRLRCTTSAASGGGAAVPAVAGAWPSVRRGGGQSSLLASHFQQQPAPGAAAAEGEDPHPDHRHQHPYRHQGRVLETRPPLYWGEAPIHRIRMGFEVSAPKQDQCGLPQAQGRDEDTEARQQQEAVPEAPAISQL</sequence>
<name>A0A8J4D6Q5_9CHLO</name>
<feature type="region of interest" description="Disordered" evidence="1">
    <location>
        <begin position="385"/>
        <end position="417"/>
    </location>
</feature>
<feature type="compositionally biased region" description="Basic and acidic residues" evidence="1">
    <location>
        <begin position="455"/>
        <end position="464"/>
    </location>
</feature>
<evidence type="ECO:0000313" key="3">
    <source>
        <dbReference type="Proteomes" id="UP000747110"/>
    </source>
</evidence>
<accession>A0A8J4D6Q5</accession>
<dbReference type="AlphaFoldDB" id="A0A8J4D6Q5"/>
<evidence type="ECO:0000313" key="2">
    <source>
        <dbReference type="EMBL" id="GIL74207.1"/>
    </source>
</evidence>
<feature type="compositionally biased region" description="Low complexity" evidence="1">
    <location>
        <begin position="386"/>
        <end position="396"/>
    </location>
</feature>
<dbReference type="EMBL" id="BNCP01000006">
    <property type="protein sequence ID" value="GIL74207.1"/>
    <property type="molecule type" value="Genomic_DNA"/>
</dbReference>
<feature type="region of interest" description="Disordered" evidence="1">
    <location>
        <begin position="440"/>
        <end position="478"/>
    </location>
</feature>
<organism evidence="2 3">
    <name type="scientific">Volvox reticuliferus</name>
    <dbReference type="NCBI Taxonomy" id="1737510"/>
    <lineage>
        <taxon>Eukaryota</taxon>
        <taxon>Viridiplantae</taxon>
        <taxon>Chlorophyta</taxon>
        <taxon>core chlorophytes</taxon>
        <taxon>Chlorophyceae</taxon>
        <taxon>CS clade</taxon>
        <taxon>Chlamydomonadales</taxon>
        <taxon>Volvocaceae</taxon>
        <taxon>Volvox</taxon>
    </lineage>
</organism>
<feature type="compositionally biased region" description="Basic residues" evidence="1">
    <location>
        <begin position="404"/>
        <end position="415"/>
    </location>
</feature>
<protein>
    <submittedName>
        <fullName evidence="2">Uncharacterized protein</fullName>
    </submittedName>
</protein>
<comment type="caution">
    <text evidence="2">The sequence shown here is derived from an EMBL/GenBank/DDBJ whole genome shotgun (WGS) entry which is preliminary data.</text>
</comment>
<proteinExistence type="predicted"/>
<dbReference type="OrthoDB" id="553331at2759"/>
<evidence type="ECO:0000256" key="1">
    <source>
        <dbReference type="SAM" id="MobiDB-lite"/>
    </source>
</evidence>
<keyword evidence="3" id="KW-1185">Reference proteome</keyword>
<dbReference type="PANTHER" id="PTHR31579">
    <property type="entry name" value="OS03G0796600 PROTEIN"/>
    <property type="match status" value="1"/>
</dbReference>
<dbReference type="InterPro" id="IPR006502">
    <property type="entry name" value="PDDEXK-like"/>
</dbReference>
<reference evidence="2" key="1">
    <citation type="journal article" date="2021" name="Proc. Natl. Acad. Sci. U.S.A.">
        <title>Three genomes in the algal genus Volvox reveal the fate of a haploid sex-determining region after a transition to homothallism.</title>
        <authorList>
            <person name="Yamamoto K."/>
            <person name="Hamaji T."/>
            <person name="Kawai-Toyooka H."/>
            <person name="Matsuzaki R."/>
            <person name="Takahashi F."/>
            <person name="Nishimura Y."/>
            <person name="Kawachi M."/>
            <person name="Noguchi H."/>
            <person name="Minakuchi Y."/>
            <person name="Umen J.G."/>
            <person name="Toyoda A."/>
            <person name="Nozaki H."/>
        </authorList>
    </citation>
    <scope>NUCLEOTIDE SEQUENCE</scope>
    <source>
        <strain evidence="2">NIES-3786</strain>
    </source>
</reference>
<gene>
    <name evidence="2" type="ORF">Vretifemale_4227</name>
</gene>
<feature type="region of interest" description="Disordered" evidence="1">
    <location>
        <begin position="313"/>
        <end position="333"/>
    </location>
</feature>
<dbReference type="PANTHER" id="PTHR31579:SF1">
    <property type="entry name" value="OS03G0796600 PROTEIN"/>
    <property type="match status" value="1"/>
</dbReference>
<dbReference type="Proteomes" id="UP000747110">
    <property type="component" value="Unassembled WGS sequence"/>
</dbReference>